<gene>
    <name evidence="1" type="ORF">QBC46DRAFT_410349</name>
</gene>
<dbReference type="AlphaFoldDB" id="A0AAN6S2Q0"/>
<evidence type="ECO:0000313" key="1">
    <source>
        <dbReference type="EMBL" id="KAK3938285.1"/>
    </source>
</evidence>
<reference evidence="2" key="1">
    <citation type="journal article" date="2023" name="Mol. Phylogenet. Evol.">
        <title>Genome-scale phylogeny and comparative genomics of the fungal order Sordariales.</title>
        <authorList>
            <person name="Hensen N."/>
            <person name="Bonometti L."/>
            <person name="Westerberg I."/>
            <person name="Brannstrom I.O."/>
            <person name="Guillou S."/>
            <person name="Cros-Aarteil S."/>
            <person name="Calhoun S."/>
            <person name="Haridas S."/>
            <person name="Kuo A."/>
            <person name="Mondo S."/>
            <person name="Pangilinan J."/>
            <person name="Riley R."/>
            <person name="LaButti K."/>
            <person name="Andreopoulos B."/>
            <person name="Lipzen A."/>
            <person name="Chen C."/>
            <person name="Yan M."/>
            <person name="Daum C."/>
            <person name="Ng V."/>
            <person name="Clum A."/>
            <person name="Steindorff A."/>
            <person name="Ohm R.A."/>
            <person name="Martin F."/>
            <person name="Silar P."/>
            <person name="Natvig D.O."/>
            <person name="Lalanne C."/>
            <person name="Gautier V."/>
            <person name="Ament-Velasquez S.L."/>
            <person name="Kruys A."/>
            <person name="Hutchinson M.I."/>
            <person name="Powell A.J."/>
            <person name="Barry K."/>
            <person name="Miller A.N."/>
            <person name="Grigoriev I.V."/>
            <person name="Debuchy R."/>
            <person name="Gladieux P."/>
            <person name="Hiltunen Thoren M."/>
            <person name="Johannesson H."/>
        </authorList>
    </citation>
    <scope>NUCLEOTIDE SEQUENCE [LARGE SCALE GENOMIC DNA]</scope>
    <source>
        <strain evidence="2">CBS 340.73</strain>
    </source>
</reference>
<protein>
    <submittedName>
        <fullName evidence="1">Uncharacterized protein</fullName>
    </submittedName>
</protein>
<evidence type="ECO:0000313" key="2">
    <source>
        <dbReference type="Proteomes" id="UP001303473"/>
    </source>
</evidence>
<organism evidence="1 2">
    <name type="scientific">Diplogelasinospora grovesii</name>
    <dbReference type="NCBI Taxonomy" id="303347"/>
    <lineage>
        <taxon>Eukaryota</taxon>
        <taxon>Fungi</taxon>
        <taxon>Dikarya</taxon>
        <taxon>Ascomycota</taxon>
        <taxon>Pezizomycotina</taxon>
        <taxon>Sordariomycetes</taxon>
        <taxon>Sordariomycetidae</taxon>
        <taxon>Sordariales</taxon>
        <taxon>Diplogelasinosporaceae</taxon>
        <taxon>Diplogelasinospora</taxon>
    </lineage>
</organism>
<proteinExistence type="predicted"/>
<sequence length="103" mass="11324">MGAICDRMYKGDKAVSAAVICQGLGDEMPSRKRLLVSGLQRSTVYPGKAPLKEILAGKVTERNAGSKTVVTISATSEVRDKLTTLTREYLRDNIDLKHIEYQP</sequence>
<comment type="caution">
    <text evidence="1">The sequence shown here is derived from an EMBL/GenBank/DDBJ whole genome shotgun (WGS) entry which is preliminary data.</text>
</comment>
<name>A0AAN6S2Q0_9PEZI</name>
<dbReference type="Proteomes" id="UP001303473">
    <property type="component" value="Unassembled WGS sequence"/>
</dbReference>
<keyword evidence="2" id="KW-1185">Reference proteome</keyword>
<accession>A0AAN6S2Q0</accession>
<dbReference type="EMBL" id="MU853833">
    <property type="protein sequence ID" value="KAK3938285.1"/>
    <property type="molecule type" value="Genomic_DNA"/>
</dbReference>